<dbReference type="SUPFAM" id="SSF109604">
    <property type="entry name" value="HD-domain/PDEase-like"/>
    <property type="match status" value="1"/>
</dbReference>
<dbReference type="InterPro" id="IPR013976">
    <property type="entry name" value="HDOD"/>
</dbReference>
<dbReference type="PANTHER" id="PTHR33525:SF4">
    <property type="entry name" value="CYCLIC DI-GMP PHOSPHODIESTERASE CDGJ"/>
    <property type="match status" value="1"/>
</dbReference>
<evidence type="ECO:0000313" key="2">
    <source>
        <dbReference type="EMBL" id="WIM04930.1"/>
    </source>
</evidence>
<proteinExistence type="predicted"/>
<dbReference type="PANTHER" id="PTHR33525">
    <property type="match status" value="1"/>
</dbReference>
<dbReference type="PROSITE" id="PS51833">
    <property type="entry name" value="HDOD"/>
    <property type="match status" value="1"/>
</dbReference>
<dbReference type="Pfam" id="PF08668">
    <property type="entry name" value="HDOD"/>
    <property type="match status" value="1"/>
</dbReference>
<sequence>MMTSRSATSFPTISLLPVEDAHHGWSALLLEMPGAFDVDALARLFGEFGLYEALDNLPCIVSLLDPAGLSREIVELLPADRVVLRIPPDVCADPARQDDLAHLRGAGFKLISDELPAVGSRSSRPVKESSDNPRQALLLRLLALIAADADSHQMETIFKQDAHLSYQLLKLVNSVAFSLSTKITSFNQAITLLGRRQIQRWLQLLLYAHAPGAAANPLMPRAALRAELMESLCAETGGGKESQDRAYMVGMFSLLDMLFGMTVAEIVAPLNLADDVASALTEHSGALGTLLRAVEAGEEGSGPRLSAALATAGIDPAAWAGALVQAYHWAIPISRET</sequence>
<gene>
    <name evidence="2" type="ORF">OHM77_09485</name>
</gene>
<dbReference type="EMBL" id="CP107246">
    <property type="protein sequence ID" value="WIM04930.1"/>
    <property type="molecule type" value="Genomic_DNA"/>
</dbReference>
<name>A0AA49FJT8_9PROT</name>
<dbReference type="Gene3D" id="1.10.3210.10">
    <property type="entry name" value="Hypothetical protein af1432"/>
    <property type="match status" value="1"/>
</dbReference>
<evidence type="ECO:0000259" key="1">
    <source>
        <dbReference type="PROSITE" id="PS51833"/>
    </source>
</evidence>
<dbReference type="Proteomes" id="UP001234916">
    <property type="component" value="Chromosome"/>
</dbReference>
<feature type="domain" description="HDOD" evidence="1">
    <location>
        <begin position="131"/>
        <end position="319"/>
    </location>
</feature>
<dbReference type="KEGG" id="npv:OHM77_09485"/>
<protein>
    <submittedName>
        <fullName evidence="2">HDOD domain-containing protein</fullName>
    </submittedName>
</protein>
<reference evidence="2" key="1">
    <citation type="journal article" date="2023" name="Nat. Microbiol.">
        <title>Enrichment and characterization of a nitric oxide-reducing microbial community in a continuous bioreactor.</title>
        <authorList>
            <person name="Garrido-Amador P."/>
            <person name="Stortenbeker N."/>
            <person name="Wessels H.J.C.T."/>
            <person name="Speth D.R."/>
            <person name="Garcia-Heredia I."/>
            <person name="Kartal B."/>
        </authorList>
    </citation>
    <scope>NUCLEOTIDE SEQUENCE</scope>
    <source>
        <strain evidence="2">MAG1</strain>
    </source>
</reference>
<dbReference type="InterPro" id="IPR052340">
    <property type="entry name" value="RNase_Y/CdgJ"/>
</dbReference>
<accession>A0AA49FJT8</accession>
<dbReference type="AlphaFoldDB" id="A0AA49FJT8"/>
<organism evidence="2">
    <name type="scientific">Candidatus Nitricoxidivorans perseverans</name>
    <dbReference type="NCBI Taxonomy" id="2975601"/>
    <lineage>
        <taxon>Bacteria</taxon>
        <taxon>Pseudomonadati</taxon>
        <taxon>Pseudomonadota</taxon>
        <taxon>Betaproteobacteria</taxon>
        <taxon>Nitrosomonadales</taxon>
        <taxon>Sterolibacteriaceae</taxon>
        <taxon>Candidatus Nitricoxidivorans</taxon>
    </lineage>
</organism>